<feature type="chain" id="PRO_5046415755" evidence="2">
    <location>
        <begin position="23"/>
        <end position="328"/>
    </location>
</feature>
<dbReference type="PANTHER" id="PTHR42928:SF5">
    <property type="entry name" value="BLR1237 PROTEIN"/>
    <property type="match status" value="1"/>
</dbReference>
<accession>A0ABP8GY02</accession>
<dbReference type="Proteomes" id="UP001501671">
    <property type="component" value="Unassembled WGS sequence"/>
</dbReference>
<dbReference type="RefSeq" id="WP_345248810.1">
    <property type="nucleotide sequence ID" value="NZ_BAABFO010000008.1"/>
</dbReference>
<dbReference type="PANTHER" id="PTHR42928">
    <property type="entry name" value="TRICARBOXYLATE-BINDING PROTEIN"/>
    <property type="match status" value="1"/>
</dbReference>
<name>A0ABP8GY02_9BURK</name>
<dbReference type="InterPro" id="IPR042100">
    <property type="entry name" value="Bug_dom1"/>
</dbReference>
<comment type="similarity">
    <text evidence="1">Belongs to the UPF0065 (bug) family.</text>
</comment>
<dbReference type="InterPro" id="IPR005064">
    <property type="entry name" value="BUG"/>
</dbReference>
<proteinExistence type="inferred from homology"/>
<sequence>MKRIPLAASALLLAFAQLPAHAQQKAADFPSKPIRLVVPFAPGGPTDLAGRVVGQSVQQITGKPVVVENRPGAAGVVGADFVAKSPADGYTLLLCSAGAMAINPSLTPDISFVPLRDLTPVTHVVSIPYLLLVNPSSPMHSLGDLIARAKAMPGKLNAGSAGTGSTSHLANVLLNTMAKIDTVHVPYKGSALSDNDLMAGLLDLTFDAVPPALPLVRSGKLRALAVADSHRLSILPDVPTFAEAGLPGYEVSTWLGICAPAATPPEIVNKLNKLIVQGATTDASKKVFAEIGGEVIANSPDEFRKFIVAEQKKWGDVIRNAGITTTTK</sequence>
<evidence type="ECO:0000256" key="1">
    <source>
        <dbReference type="ARBA" id="ARBA00006987"/>
    </source>
</evidence>
<comment type="caution">
    <text evidence="3">The sequence shown here is derived from an EMBL/GenBank/DDBJ whole genome shotgun (WGS) entry which is preliminary data.</text>
</comment>
<evidence type="ECO:0000313" key="4">
    <source>
        <dbReference type="Proteomes" id="UP001501671"/>
    </source>
</evidence>
<keyword evidence="2" id="KW-0732">Signal</keyword>
<dbReference type="PIRSF" id="PIRSF017082">
    <property type="entry name" value="YflP"/>
    <property type="match status" value="1"/>
</dbReference>
<organism evidence="3 4">
    <name type="scientific">Pigmentiphaga soli</name>
    <dbReference type="NCBI Taxonomy" id="1007095"/>
    <lineage>
        <taxon>Bacteria</taxon>
        <taxon>Pseudomonadati</taxon>
        <taxon>Pseudomonadota</taxon>
        <taxon>Betaproteobacteria</taxon>
        <taxon>Burkholderiales</taxon>
        <taxon>Alcaligenaceae</taxon>
        <taxon>Pigmentiphaga</taxon>
    </lineage>
</organism>
<feature type="signal peptide" evidence="2">
    <location>
        <begin position="1"/>
        <end position="22"/>
    </location>
</feature>
<dbReference type="Gene3D" id="3.40.190.150">
    <property type="entry name" value="Bordetella uptake gene, domain 1"/>
    <property type="match status" value="1"/>
</dbReference>
<keyword evidence="4" id="KW-1185">Reference proteome</keyword>
<gene>
    <name evidence="3" type="ORF">GCM10023144_19530</name>
</gene>
<reference evidence="4" key="1">
    <citation type="journal article" date="2019" name="Int. J. Syst. Evol. Microbiol.">
        <title>The Global Catalogue of Microorganisms (GCM) 10K type strain sequencing project: providing services to taxonomists for standard genome sequencing and annotation.</title>
        <authorList>
            <consortium name="The Broad Institute Genomics Platform"/>
            <consortium name="The Broad Institute Genome Sequencing Center for Infectious Disease"/>
            <person name="Wu L."/>
            <person name="Ma J."/>
        </authorList>
    </citation>
    <scope>NUCLEOTIDE SEQUENCE [LARGE SCALE GENOMIC DNA]</scope>
    <source>
        <strain evidence="4">JCM 17666</strain>
    </source>
</reference>
<dbReference type="CDD" id="cd13578">
    <property type="entry name" value="PBP2_Bug27"/>
    <property type="match status" value="1"/>
</dbReference>
<dbReference type="Gene3D" id="3.40.190.10">
    <property type="entry name" value="Periplasmic binding protein-like II"/>
    <property type="match status" value="1"/>
</dbReference>
<evidence type="ECO:0000256" key="2">
    <source>
        <dbReference type="SAM" id="SignalP"/>
    </source>
</evidence>
<evidence type="ECO:0000313" key="3">
    <source>
        <dbReference type="EMBL" id="GAA4331189.1"/>
    </source>
</evidence>
<dbReference type="EMBL" id="BAABFO010000008">
    <property type="protein sequence ID" value="GAA4331189.1"/>
    <property type="molecule type" value="Genomic_DNA"/>
</dbReference>
<dbReference type="Pfam" id="PF03401">
    <property type="entry name" value="TctC"/>
    <property type="match status" value="1"/>
</dbReference>
<protein>
    <submittedName>
        <fullName evidence="3">Tripartite tricarboxylate transporter substrate binding protein</fullName>
    </submittedName>
</protein>
<dbReference type="SUPFAM" id="SSF53850">
    <property type="entry name" value="Periplasmic binding protein-like II"/>
    <property type="match status" value="1"/>
</dbReference>